<sequence>MVNGIGAGTTVHSFGAKSRKEGVVTSIAPIGSPVAIGGDDIITVTAVEGIYPRASH</sequence>
<organism evidence="1 2">
    <name type="scientific">Microcystis aeruginosa (strain NIES-843 / IAM M-2473)</name>
    <dbReference type="NCBI Taxonomy" id="449447"/>
    <lineage>
        <taxon>Bacteria</taxon>
        <taxon>Bacillati</taxon>
        <taxon>Cyanobacteriota</taxon>
        <taxon>Cyanophyceae</taxon>
        <taxon>Oscillatoriophycideae</taxon>
        <taxon>Chroococcales</taxon>
        <taxon>Microcystaceae</taxon>
        <taxon>Microcystis</taxon>
    </lineage>
</organism>
<name>B0JMB4_MICAN</name>
<dbReference type="Proteomes" id="UP000001510">
    <property type="component" value="Chromosome"/>
</dbReference>
<dbReference type="AlphaFoldDB" id="B0JMB4"/>
<dbReference type="KEGG" id="mar:MAE_33770"/>
<dbReference type="HOGENOM" id="CLU_3009246_0_0_3"/>
<proteinExistence type="predicted"/>
<dbReference type="EMBL" id="AP009552">
    <property type="protein sequence ID" value="BAG03199.1"/>
    <property type="molecule type" value="Genomic_DNA"/>
</dbReference>
<gene>
    <name evidence="1" type="ordered locus">MAE_33770</name>
</gene>
<protein>
    <submittedName>
        <fullName evidence="1">Uncharacterized protein</fullName>
    </submittedName>
</protein>
<dbReference type="PaxDb" id="449447-MAE_33770"/>
<keyword evidence="2" id="KW-1185">Reference proteome</keyword>
<evidence type="ECO:0000313" key="1">
    <source>
        <dbReference type="EMBL" id="BAG03199.1"/>
    </source>
</evidence>
<accession>B0JMB4</accession>
<dbReference type="STRING" id="449447.MAE_33770"/>
<dbReference type="EnsemblBacteria" id="BAG03199">
    <property type="protein sequence ID" value="BAG03199"/>
    <property type="gene ID" value="MAE_33770"/>
</dbReference>
<evidence type="ECO:0000313" key="2">
    <source>
        <dbReference type="Proteomes" id="UP000001510"/>
    </source>
</evidence>
<reference evidence="1 2" key="1">
    <citation type="journal article" date="2007" name="DNA Res.">
        <title>Complete genomic structure of the bloom-forming toxic cyanobacterium Microcystis aeruginosa NIES-843.</title>
        <authorList>
            <person name="Kaneko T."/>
            <person name="Nakajima N."/>
            <person name="Okamoto S."/>
            <person name="Suzuki I."/>
            <person name="Tanabe Y."/>
            <person name="Tamaoki M."/>
            <person name="Nakamura Y."/>
            <person name="Kasai F."/>
            <person name="Watanabe A."/>
            <person name="Kawashima K."/>
            <person name="Kishida Y."/>
            <person name="Ono A."/>
            <person name="Shimizu Y."/>
            <person name="Takahashi C."/>
            <person name="Minami C."/>
            <person name="Fujishiro T."/>
            <person name="Kohara M."/>
            <person name="Katoh M."/>
            <person name="Nakazaki N."/>
            <person name="Nakayama S."/>
            <person name="Yamada M."/>
            <person name="Tabata S."/>
            <person name="Watanabe M.M."/>
        </authorList>
    </citation>
    <scope>NUCLEOTIDE SEQUENCE [LARGE SCALE GENOMIC DNA]</scope>
    <source>
        <strain evidence="2">NIES-843 / IAM M-247</strain>
    </source>
</reference>